<dbReference type="AlphaFoldDB" id="A0AAE1B1Q6"/>
<evidence type="ECO:0000313" key="1">
    <source>
        <dbReference type="EMBL" id="KAK3797620.1"/>
    </source>
</evidence>
<organism evidence="1 2">
    <name type="scientific">Elysia crispata</name>
    <name type="common">lettuce slug</name>
    <dbReference type="NCBI Taxonomy" id="231223"/>
    <lineage>
        <taxon>Eukaryota</taxon>
        <taxon>Metazoa</taxon>
        <taxon>Spiralia</taxon>
        <taxon>Lophotrochozoa</taxon>
        <taxon>Mollusca</taxon>
        <taxon>Gastropoda</taxon>
        <taxon>Heterobranchia</taxon>
        <taxon>Euthyneura</taxon>
        <taxon>Panpulmonata</taxon>
        <taxon>Sacoglossa</taxon>
        <taxon>Placobranchoidea</taxon>
        <taxon>Plakobranchidae</taxon>
        <taxon>Elysia</taxon>
    </lineage>
</organism>
<keyword evidence="2" id="KW-1185">Reference proteome</keyword>
<dbReference type="Proteomes" id="UP001283361">
    <property type="component" value="Unassembled WGS sequence"/>
</dbReference>
<sequence length="128" mass="14473">MRIICAGLVGPSCESVVATTALNTRARVNEYYKLDTYLNHYHRADFIHSLRCAVSMRFLSDNLLYAKTGFLPKGTKACGKIKQNLVSHGTVRKTKSPRLAEKLARLEHEKENPSRFQSDLFNIWSLSG</sequence>
<accession>A0AAE1B1Q6</accession>
<name>A0AAE1B1Q6_9GAST</name>
<gene>
    <name evidence="1" type="ORF">RRG08_054646</name>
</gene>
<proteinExistence type="predicted"/>
<protein>
    <submittedName>
        <fullName evidence="1">Uncharacterized protein</fullName>
    </submittedName>
</protein>
<reference evidence="1" key="1">
    <citation type="journal article" date="2023" name="G3 (Bethesda)">
        <title>A reference genome for the long-term kleptoplast-retaining sea slug Elysia crispata morphotype clarki.</title>
        <authorList>
            <person name="Eastman K.E."/>
            <person name="Pendleton A.L."/>
            <person name="Shaikh M.A."/>
            <person name="Suttiyut T."/>
            <person name="Ogas R."/>
            <person name="Tomko P."/>
            <person name="Gavelis G."/>
            <person name="Widhalm J.R."/>
            <person name="Wisecaver J.H."/>
        </authorList>
    </citation>
    <scope>NUCLEOTIDE SEQUENCE</scope>
    <source>
        <strain evidence="1">ECLA1</strain>
    </source>
</reference>
<comment type="caution">
    <text evidence="1">The sequence shown here is derived from an EMBL/GenBank/DDBJ whole genome shotgun (WGS) entry which is preliminary data.</text>
</comment>
<evidence type="ECO:0000313" key="2">
    <source>
        <dbReference type="Proteomes" id="UP001283361"/>
    </source>
</evidence>
<dbReference type="EMBL" id="JAWDGP010000750">
    <property type="protein sequence ID" value="KAK3797620.1"/>
    <property type="molecule type" value="Genomic_DNA"/>
</dbReference>